<name>A0ACC1QUD1_9HYPO</name>
<organism evidence="1 2">
    <name type="scientific">Lecanicillium saksenae</name>
    <dbReference type="NCBI Taxonomy" id="468837"/>
    <lineage>
        <taxon>Eukaryota</taxon>
        <taxon>Fungi</taxon>
        <taxon>Dikarya</taxon>
        <taxon>Ascomycota</taxon>
        <taxon>Pezizomycotina</taxon>
        <taxon>Sordariomycetes</taxon>
        <taxon>Hypocreomycetidae</taxon>
        <taxon>Hypocreales</taxon>
        <taxon>Cordycipitaceae</taxon>
        <taxon>Lecanicillium</taxon>
    </lineage>
</organism>
<comment type="caution">
    <text evidence="1">The sequence shown here is derived from an EMBL/GenBank/DDBJ whole genome shotgun (WGS) entry which is preliminary data.</text>
</comment>
<protein>
    <submittedName>
        <fullName evidence="1">Uncharacterized protein</fullName>
    </submittedName>
</protein>
<evidence type="ECO:0000313" key="2">
    <source>
        <dbReference type="Proteomes" id="UP001148737"/>
    </source>
</evidence>
<accession>A0ACC1QUD1</accession>
<dbReference type="Proteomes" id="UP001148737">
    <property type="component" value="Unassembled WGS sequence"/>
</dbReference>
<sequence>MGSTSKIVRFDAASPAASRIGHDARAASRPPAAPKKNVLELYSSGGDLPLGLRLLHRSFDNAMVAFLELVNQLGDHIHRQTEPTGRPLSLPYRIGRRQDWRH</sequence>
<dbReference type="EMBL" id="JANAKD010000713">
    <property type="protein sequence ID" value="KAJ3489905.1"/>
    <property type="molecule type" value="Genomic_DNA"/>
</dbReference>
<reference evidence="1" key="1">
    <citation type="submission" date="2022-07" db="EMBL/GenBank/DDBJ databases">
        <title>Genome Sequence of Lecanicillium saksenae.</title>
        <authorList>
            <person name="Buettner E."/>
        </authorList>
    </citation>
    <scope>NUCLEOTIDE SEQUENCE</scope>
    <source>
        <strain evidence="1">VT-O1</strain>
    </source>
</reference>
<keyword evidence="2" id="KW-1185">Reference proteome</keyword>
<gene>
    <name evidence="1" type="ORF">NLG97_g5893</name>
</gene>
<evidence type="ECO:0000313" key="1">
    <source>
        <dbReference type="EMBL" id="KAJ3489905.1"/>
    </source>
</evidence>
<proteinExistence type="predicted"/>